<comment type="caution">
    <text evidence="1">The sequence shown here is derived from an EMBL/GenBank/DDBJ whole genome shotgun (WGS) entry which is preliminary data.</text>
</comment>
<evidence type="ECO:0000313" key="2">
    <source>
        <dbReference type="Proteomes" id="UP001607303"/>
    </source>
</evidence>
<dbReference type="AlphaFoldDB" id="A0ABD2AH16"/>
<gene>
    <name evidence="1" type="ORF">V1477_021056</name>
</gene>
<name>A0ABD2AH16_VESMC</name>
<dbReference type="Proteomes" id="UP001607303">
    <property type="component" value="Unassembled WGS sequence"/>
</dbReference>
<proteinExistence type="predicted"/>
<organism evidence="1 2">
    <name type="scientific">Vespula maculifrons</name>
    <name type="common">Eastern yellow jacket</name>
    <name type="synonym">Wasp</name>
    <dbReference type="NCBI Taxonomy" id="7453"/>
    <lineage>
        <taxon>Eukaryota</taxon>
        <taxon>Metazoa</taxon>
        <taxon>Ecdysozoa</taxon>
        <taxon>Arthropoda</taxon>
        <taxon>Hexapoda</taxon>
        <taxon>Insecta</taxon>
        <taxon>Pterygota</taxon>
        <taxon>Neoptera</taxon>
        <taxon>Endopterygota</taxon>
        <taxon>Hymenoptera</taxon>
        <taxon>Apocrita</taxon>
        <taxon>Aculeata</taxon>
        <taxon>Vespoidea</taxon>
        <taxon>Vespidae</taxon>
        <taxon>Vespinae</taxon>
        <taxon>Vespula</taxon>
    </lineage>
</organism>
<keyword evidence="2" id="KW-1185">Reference proteome</keyword>
<protein>
    <submittedName>
        <fullName evidence="1">Uncharacterized protein</fullName>
    </submittedName>
</protein>
<accession>A0ABD2AH16</accession>
<dbReference type="EMBL" id="JAYRBN010000117">
    <property type="protein sequence ID" value="KAL2719909.1"/>
    <property type="molecule type" value="Genomic_DNA"/>
</dbReference>
<reference evidence="1 2" key="1">
    <citation type="journal article" date="2024" name="Ann. Entomol. Soc. Am.">
        <title>Genomic analyses of the southern and eastern yellowjacket wasps (Hymenoptera: Vespidae) reveal evolutionary signatures of social life.</title>
        <authorList>
            <person name="Catto M.A."/>
            <person name="Caine P.B."/>
            <person name="Orr S.E."/>
            <person name="Hunt B.G."/>
            <person name="Goodisman M.A.D."/>
        </authorList>
    </citation>
    <scope>NUCLEOTIDE SEQUENCE [LARGE SCALE GENOMIC DNA]</scope>
    <source>
        <strain evidence="1">232</strain>
        <tissue evidence="1">Head and thorax</tissue>
    </source>
</reference>
<evidence type="ECO:0000313" key="1">
    <source>
        <dbReference type="EMBL" id="KAL2719909.1"/>
    </source>
</evidence>
<sequence length="85" mass="9803">MCKKKLSVNLSNRRRTGRIRNEIKTGAVLVARKYWKETELTDICFGTSCSSDDTSYMHIGLSEEWFEKSLQNLFKESAQLPVAEK</sequence>